<proteinExistence type="predicted"/>
<dbReference type="Proteomes" id="UP001183809">
    <property type="component" value="Unassembled WGS sequence"/>
</dbReference>
<accession>A0ABU2U0A6</accession>
<feature type="region of interest" description="Disordered" evidence="1">
    <location>
        <begin position="67"/>
        <end position="161"/>
    </location>
</feature>
<name>A0ABU2U0A6_9ACTN</name>
<evidence type="ECO:0000256" key="1">
    <source>
        <dbReference type="SAM" id="MobiDB-lite"/>
    </source>
</evidence>
<organism evidence="2 3">
    <name type="scientific">Streptomyces gibsoniae</name>
    <dbReference type="NCBI Taxonomy" id="3075529"/>
    <lineage>
        <taxon>Bacteria</taxon>
        <taxon>Bacillati</taxon>
        <taxon>Actinomycetota</taxon>
        <taxon>Actinomycetes</taxon>
        <taxon>Kitasatosporales</taxon>
        <taxon>Streptomycetaceae</taxon>
        <taxon>Streptomyces</taxon>
    </lineage>
</organism>
<gene>
    <name evidence="2" type="ORF">RM764_27235</name>
</gene>
<keyword evidence="3" id="KW-1185">Reference proteome</keyword>
<evidence type="ECO:0000313" key="2">
    <source>
        <dbReference type="EMBL" id="MDT0466652.1"/>
    </source>
</evidence>
<feature type="compositionally biased region" description="Low complexity" evidence="1">
    <location>
        <begin position="138"/>
        <end position="152"/>
    </location>
</feature>
<comment type="caution">
    <text evidence="2">The sequence shown here is derived from an EMBL/GenBank/DDBJ whole genome shotgun (WGS) entry which is preliminary data.</text>
</comment>
<sequence length="245" mass="25438">MNDESSEIGGVSTQFFRCALTVHNRKNHTQAYTIGLTCSGDTLGTSHNAGTALYYAAPGHSTFSSIGMMANAPEPDAPTCHVSKATRRDLDPGDAGVTPQPSPTGALAEALTSQTSQRPSPPTDTPTDNSSVGSPTGDNAPSPNPTDDPNSDVAAPMQTPDGKSFTAVVLNQGSVPHGYRITYSYNAYTDVTGTYHAAFKITVTVPRADPGREVDAPTFNAGDGPGTPDGGQGTWHWHAAILPPK</sequence>
<reference evidence="3" key="1">
    <citation type="submission" date="2023-07" db="EMBL/GenBank/DDBJ databases">
        <title>30 novel species of actinomycetes from the DSMZ collection.</title>
        <authorList>
            <person name="Nouioui I."/>
        </authorList>
    </citation>
    <scope>NUCLEOTIDE SEQUENCE [LARGE SCALE GENOMIC DNA]</scope>
    <source>
        <strain evidence="3">DSM 41699</strain>
    </source>
</reference>
<dbReference type="EMBL" id="JAVREY010000040">
    <property type="protein sequence ID" value="MDT0466652.1"/>
    <property type="molecule type" value="Genomic_DNA"/>
</dbReference>
<protein>
    <submittedName>
        <fullName evidence="2">Uncharacterized protein</fullName>
    </submittedName>
</protein>
<evidence type="ECO:0000313" key="3">
    <source>
        <dbReference type="Proteomes" id="UP001183809"/>
    </source>
</evidence>
<dbReference type="RefSeq" id="WP_311698108.1">
    <property type="nucleotide sequence ID" value="NZ_JAVREY010000040.1"/>
</dbReference>